<dbReference type="InterPro" id="IPR036513">
    <property type="entry name" value="STAS_dom_sf"/>
</dbReference>
<dbReference type="EMBL" id="JBHLTM010000035">
    <property type="protein sequence ID" value="MFC0684944.1"/>
    <property type="molecule type" value="Genomic_DNA"/>
</dbReference>
<sequence length="94" mass="9411">MTAICEASGAGIVLPARCDRAAAEVLLPEFVAAVGLQPISIDGSGVEHVGQAVLQLLVSARRSGGGAVITASPALLDAVQLTGLESELFEEAAL</sequence>
<evidence type="ECO:0000259" key="1">
    <source>
        <dbReference type="Pfam" id="PF13466"/>
    </source>
</evidence>
<keyword evidence="3" id="KW-1185">Reference proteome</keyword>
<dbReference type="Gene3D" id="3.30.750.24">
    <property type="entry name" value="STAS domain"/>
    <property type="match status" value="1"/>
</dbReference>
<protein>
    <submittedName>
        <fullName evidence="2">STAS domain-containing protein</fullName>
    </submittedName>
</protein>
<dbReference type="Proteomes" id="UP001589858">
    <property type="component" value="Unassembled WGS sequence"/>
</dbReference>
<dbReference type="RefSeq" id="WP_267219020.1">
    <property type="nucleotide sequence ID" value="NZ_JAPCWC010000003.1"/>
</dbReference>
<dbReference type="Pfam" id="PF13466">
    <property type="entry name" value="STAS_2"/>
    <property type="match status" value="1"/>
</dbReference>
<proteinExistence type="predicted"/>
<evidence type="ECO:0000313" key="2">
    <source>
        <dbReference type="EMBL" id="MFC0684944.1"/>
    </source>
</evidence>
<dbReference type="InterPro" id="IPR058548">
    <property type="entry name" value="MlaB-like_STAS"/>
</dbReference>
<name>A0ABV6S6T0_9SPHN</name>
<accession>A0ABV6S6T0</accession>
<comment type="caution">
    <text evidence="2">The sequence shown here is derived from an EMBL/GenBank/DDBJ whole genome shotgun (WGS) entry which is preliminary data.</text>
</comment>
<evidence type="ECO:0000313" key="3">
    <source>
        <dbReference type="Proteomes" id="UP001589858"/>
    </source>
</evidence>
<organism evidence="2 3">
    <name type="scientific">Novosphingobium clariflavum</name>
    <dbReference type="NCBI Taxonomy" id="2029884"/>
    <lineage>
        <taxon>Bacteria</taxon>
        <taxon>Pseudomonadati</taxon>
        <taxon>Pseudomonadota</taxon>
        <taxon>Alphaproteobacteria</taxon>
        <taxon>Sphingomonadales</taxon>
        <taxon>Sphingomonadaceae</taxon>
        <taxon>Novosphingobium</taxon>
    </lineage>
</organism>
<reference evidence="2 3" key="1">
    <citation type="submission" date="2024-09" db="EMBL/GenBank/DDBJ databases">
        <authorList>
            <person name="Sun Q."/>
            <person name="Mori K."/>
        </authorList>
    </citation>
    <scope>NUCLEOTIDE SEQUENCE [LARGE SCALE GENOMIC DNA]</scope>
    <source>
        <strain evidence="2 3">CICC 11035S</strain>
    </source>
</reference>
<gene>
    <name evidence="2" type="ORF">ACFFF8_10085</name>
</gene>
<feature type="domain" description="MlaB-like STAS" evidence="1">
    <location>
        <begin position="12"/>
        <end position="85"/>
    </location>
</feature>